<dbReference type="InterPro" id="IPR045892">
    <property type="entry name" value="CrtISO-like"/>
</dbReference>
<reference evidence="2 3" key="1">
    <citation type="journal article" date="2015" name="Genome Announc.">
        <title>Draft Genome Sequence of the Thermophile Thermus filiformis ATCC 43280, Producer of Carotenoid-(Di)glucoside-Branched Fatty Acid (Di)esters and Source of Hyperthermostable Enzymes of Biotechnological Interest.</title>
        <authorList>
            <person name="Mandelli F."/>
            <person name="Oliveira Ramires B."/>
            <person name="Couger M.B."/>
            <person name="Paixao D.A."/>
            <person name="Camilo C.M."/>
            <person name="Polikarpov I."/>
            <person name="Prade R."/>
            <person name="Riano-Pachon D.M."/>
            <person name="Squina F.M."/>
        </authorList>
    </citation>
    <scope>NUCLEOTIDE SEQUENCE [LARGE SCALE GENOMIC DNA]</scope>
    <source>
        <strain evidence="2 3">ATCC 43280</strain>
    </source>
</reference>
<keyword evidence="3" id="KW-1185">Reference proteome</keyword>
<dbReference type="EMBL" id="JPSL02000035">
    <property type="protein sequence ID" value="KIX84778.1"/>
    <property type="molecule type" value="Genomic_DNA"/>
</dbReference>
<dbReference type="InterPro" id="IPR002937">
    <property type="entry name" value="Amino_oxidase"/>
</dbReference>
<protein>
    <submittedName>
        <fullName evidence="2">Phytoene dehydrogenase</fullName>
    </submittedName>
</protein>
<dbReference type="GO" id="GO:0016116">
    <property type="term" value="P:carotenoid metabolic process"/>
    <property type="evidence" value="ECO:0007669"/>
    <property type="project" value="InterPro"/>
</dbReference>
<name>A0A0D6XD13_THEFI</name>
<dbReference type="RefSeq" id="WP_045245898.1">
    <property type="nucleotide sequence ID" value="NZ_JPSL02000035.1"/>
</dbReference>
<organism evidence="2 3">
    <name type="scientific">Thermus filiformis</name>
    <dbReference type="NCBI Taxonomy" id="276"/>
    <lineage>
        <taxon>Bacteria</taxon>
        <taxon>Thermotogati</taxon>
        <taxon>Deinococcota</taxon>
        <taxon>Deinococci</taxon>
        <taxon>Thermales</taxon>
        <taxon>Thermaceae</taxon>
        <taxon>Thermus</taxon>
    </lineage>
</organism>
<dbReference type="InterPro" id="IPR036188">
    <property type="entry name" value="FAD/NAD-bd_sf"/>
</dbReference>
<dbReference type="PRINTS" id="PR00419">
    <property type="entry name" value="ADXRDTASE"/>
</dbReference>
<comment type="caution">
    <text evidence="2">The sequence shown here is derived from an EMBL/GenBank/DDBJ whole genome shotgun (WGS) entry which is preliminary data.</text>
</comment>
<feature type="domain" description="Amine oxidase" evidence="1">
    <location>
        <begin position="10"/>
        <end position="442"/>
    </location>
</feature>
<evidence type="ECO:0000313" key="2">
    <source>
        <dbReference type="EMBL" id="KIX84778.1"/>
    </source>
</evidence>
<accession>A0A0D6XD13</accession>
<dbReference type="STRING" id="276.THFILI_01440"/>
<dbReference type="Pfam" id="PF01593">
    <property type="entry name" value="Amino_oxidase"/>
    <property type="match status" value="1"/>
</dbReference>
<evidence type="ECO:0000259" key="1">
    <source>
        <dbReference type="Pfam" id="PF01593"/>
    </source>
</evidence>
<dbReference type="Proteomes" id="UP000030364">
    <property type="component" value="Unassembled WGS sequence"/>
</dbReference>
<dbReference type="PANTHER" id="PTHR46313:SF3">
    <property type="entry name" value="PROLYCOPENE ISOMERASE, CHLOROPLASTIC"/>
    <property type="match status" value="1"/>
</dbReference>
<gene>
    <name evidence="2" type="ORF">THFILI_01440</name>
</gene>
<proteinExistence type="predicted"/>
<dbReference type="GO" id="GO:0016491">
    <property type="term" value="F:oxidoreductase activity"/>
    <property type="evidence" value="ECO:0007669"/>
    <property type="project" value="InterPro"/>
</dbReference>
<sequence length="456" mass="49275">MRAVVVGAGIGGLVAARVLQRAGLEVVVLEAQAYPGGLSALFPHRGHRFEAGATLLTGLAPGAPLDLALRAAGVSLPLEPLPPGFPLLEVLLPEGPLLRPVGRREEREAQRAFFGPGVLPFWDWQEDRARRLLALAPHLPWPPEPGELPRLLALLPKLLPLLPDLLLKAAHRAPKDPRFLRFLEAQLLISAQAGPEATYALYAALALDLPHLGAALPGGVGRLAQALAEGLEVRYGVRALRLLHKGGRAWGVEVARGRERGVVEGEVFLLNVPPEPLLGRSERVPRDAWGAFVLYGVLPFSVGPPYYRQNARERPFAFLSLRPEGPMTLFTLSLHTPLAPWEGLSQEAYRAQKARWQALALRLGEALLPGLAQASPLFAATPRTYRRYVGRAWVGGHPATHPFRFPRVRLLANVFRVGEGVFPGQGVPAAALSGLRAARLVLEGLGLQEAQPSPDL</sequence>
<dbReference type="OrthoDB" id="9794630at2"/>
<dbReference type="AlphaFoldDB" id="A0A0D6XD13"/>
<dbReference type="PANTHER" id="PTHR46313">
    <property type="match status" value="1"/>
</dbReference>
<evidence type="ECO:0000313" key="3">
    <source>
        <dbReference type="Proteomes" id="UP000030364"/>
    </source>
</evidence>
<dbReference type="Gene3D" id="3.50.50.60">
    <property type="entry name" value="FAD/NAD(P)-binding domain"/>
    <property type="match status" value="1"/>
</dbReference>
<dbReference type="SUPFAM" id="SSF51905">
    <property type="entry name" value="FAD/NAD(P)-binding domain"/>
    <property type="match status" value="1"/>
</dbReference>